<sequence length="126" mass="13186">MASTQARMTARARARAAQQKVLADRQRRDAANMASLTAFFTAAEQIDAAKLAMARALDDIRAREGTLAAAATLTQITTGEARKLLALLTDTADTDPSDDSHTADTGTGSSPDTVAAPADDTNGEHR</sequence>
<feature type="region of interest" description="Disordered" evidence="1">
    <location>
        <begin position="89"/>
        <end position="126"/>
    </location>
</feature>
<evidence type="ECO:0000313" key="3">
    <source>
        <dbReference type="Proteomes" id="UP001186104"/>
    </source>
</evidence>
<comment type="caution">
    <text evidence="2">The sequence shown here is derived from an EMBL/GenBank/DDBJ whole genome shotgun (WGS) entry which is preliminary data.</text>
</comment>
<reference evidence="2 3" key="1">
    <citation type="submission" date="2023-10" db="EMBL/GenBank/DDBJ databases">
        <title>Development of a sustainable strategy for remediation of hydrocarbon-contaminated territories based on the waste exchange concept.</title>
        <authorList>
            <person name="Krivoruchko A."/>
        </authorList>
    </citation>
    <scope>NUCLEOTIDE SEQUENCE [LARGE SCALE GENOMIC DNA]</scope>
    <source>
        <strain evidence="2 3">IEGM 1327</strain>
    </source>
</reference>
<protein>
    <submittedName>
        <fullName evidence="2">Uncharacterized protein</fullName>
    </submittedName>
</protein>
<name>A0ABU4D839_9NOCA</name>
<evidence type="ECO:0000313" key="2">
    <source>
        <dbReference type="EMBL" id="MDV6305479.1"/>
    </source>
</evidence>
<accession>A0ABU4D839</accession>
<dbReference type="EMBL" id="JAWLKF010000020">
    <property type="protein sequence ID" value="MDV6305479.1"/>
    <property type="molecule type" value="Genomic_DNA"/>
</dbReference>
<gene>
    <name evidence="2" type="ORF">R3P93_23180</name>
</gene>
<dbReference type="Proteomes" id="UP001186104">
    <property type="component" value="Unassembled WGS sequence"/>
</dbReference>
<proteinExistence type="predicted"/>
<evidence type="ECO:0000256" key="1">
    <source>
        <dbReference type="SAM" id="MobiDB-lite"/>
    </source>
</evidence>
<dbReference type="RefSeq" id="WP_317534224.1">
    <property type="nucleotide sequence ID" value="NZ_JAWLKF010000020.1"/>
</dbReference>
<keyword evidence="3" id="KW-1185">Reference proteome</keyword>
<organism evidence="2 3">
    <name type="scientific">Rhodococcus cerastii</name>
    <dbReference type="NCBI Taxonomy" id="908616"/>
    <lineage>
        <taxon>Bacteria</taxon>
        <taxon>Bacillati</taxon>
        <taxon>Actinomycetota</taxon>
        <taxon>Actinomycetes</taxon>
        <taxon>Mycobacteriales</taxon>
        <taxon>Nocardiaceae</taxon>
        <taxon>Rhodococcus</taxon>
    </lineage>
</organism>